<accession>A0AAD9XKG5</accession>
<dbReference type="EMBL" id="JANJYI010000002">
    <property type="protein sequence ID" value="KAK2661027.1"/>
    <property type="molecule type" value="Genomic_DNA"/>
</dbReference>
<evidence type="ECO:0000313" key="2">
    <source>
        <dbReference type="Proteomes" id="UP001280121"/>
    </source>
</evidence>
<dbReference type="Proteomes" id="UP001280121">
    <property type="component" value="Unassembled WGS sequence"/>
</dbReference>
<sequence>MNYEHLKLDNRQNIYYIEDEVYVGEDKNKIEEGENSQPKIPDTEDLFILRIEDYLEKKGIHDSKEQYKDYKDKERIYKAKTKLENWRKSPKAKDILILSLRS</sequence>
<reference evidence="1" key="1">
    <citation type="journal article" date="2023" name="Plant J.">
        <title>Genome sequences and population genomics provide insights into the demographic history, inbreeding, and mutation load of two 'living fossil' tree species of Dipteronia.</title>
        <authorList>
            <person name="Feng Y."/>
            <person name="Comes H.P."/>
            <person name="Chen J."/>
            <person name="Zhu S."/>
            <person name="Lu R."/>
            <person name="Zhang X."/>
            <person name="Li P."/>
            <person name="Qiu J."/>
            <person name="Olsen K.M."/>
            <person name="Qiu Y."/>
        </authorList>
    </citation>
    <scope>NUCLEOTIDE SEQUENCE</scope>
    <source>
        <strain evidence="1">KIB01</strain>
    </source>
</reference>
<keyword evidence="2" id="KW-1185">Reference proteome</keyword>
<evidence type="ECO:0000313" key="1">
    <source>
        <dbReference type="EMBL" id="KAK2661027.1"/>
    </source>
</evidence>
<dbReference type="AlphaFoldDB" id="A0AAD9XKG5"/>
<organism evidence="1 2">
    <name type="scientific">Dipteronia dyeriana</name>
    <dbReference type="NCBI Taxonomy" id="168575"/>
    <lineage>
        <taxon>Eukaryota</taxon>
        <taxon>Viridiplantae</taxon>
        <taxon>Streptophyta</taxon>
        <taxon>Embryophyta</taxon>
        <taxon>Tracheophyta</taxon>
        <taxon>Spermatophyta</taxon>
        <taxon>Magnoliopsida</taxon>
        <taxon>eudicotyledons</taxon>
        <taxon>Gunneridae</taxon>
        <taxon>Pentapetalae</taxon>
        <taxon>rosids</taxon>
        <taxon>malvids</taxon>
        <taxon>Sapindales</taxon>
        <taxon>Sapindaceae</taxon>
        <taxon>Hippocastanoideae</taxon>
        <taxon>Acereae</taxon>
        <taxon>Dipteronia</taxon>
    </lineage>
</organism>
<proteinExistence type="predicted"/>
<comment type="caution">
    <text evidence="1">The sequence shown here is derived from an EMBL/GenBank/DDBJ whole genome shotgun (WGS) entry which is preliminary data.</text>
</comment>
<name>A0AAD9XKG5_9ROSI</name>
<protein>
    <submittedName>
        <fullName evidence="1">Uncharacterized protein</fullName>
    </submittedName>
</protein>
<gene>
    <name evidence="1" type="ORF">Ddye_007560</name>
</gene>